<evidence type="ECO:0000256" key="5">
    <source>
        <dbReference type="ARBA" id="ARBA00023040"/>
    </source>
</evidence>
<reference evidence="13" key="1">
    <citation type="submission" date="2021-06" db="EMBL/GenBank/DDBJ databases">
        <authorList>
            <consortium name="Wellcome Sanger Institute Data Sharing"/>
        </authorList>
    </citation>
    <scope>NUCLEOTIDE SEQUENCE [LARGE SCALE GENOMIC DNA]</scope>
</reference>
<evidence type="ECO:0000256" key="3">
    <source>
        <dbReference type="ARBA" id="ARBA00022692"/>
    </source>
</evidence>
<evidence type="ECO:0000256" key="7">
    <source>
        <dbReference type="ARBA" id="ARBA00023170"/>
    </source>
</evidence>
<dbReference type="Gene3D" id="1.20.1070.10">
    <property type="entry name" value="Rhodopsin 7-helix transmembrane proteins"/>
    <property type="match status" value="1"/>
</dbReference>
<proteinExistence type="inferred from homology"/>
<dbReference type="SUPFAM" id="SSF81321">
    <property type="entry name" value="Family A G protein-coupled receptor-like"/>
    <property type="match status" value="1"/>
</dbReference>
<evidence type="ECO:0000259" key="12">
    <source>
        <dbReference type="PROSITE" id="PS50262"/>
    </source>
</evidence>
<comment type="similarity">
    <text evidence="9">Belongs to the G-protein coupled receptor 1 family.</text>
</comment>
<keyword evidence="5 9" id="KW-0297">G-protein coupled receptor</keyword>
<dbReference type="Proteomes" id="UP000694620">
    <property type="component" value="Chromosome 2"/>
</dbReference>
<reference evidence="13" key="2">
    <citation type="submission" date="2025-08" db="UniProtKB">
        <authorList>
            <consortium name="Ensembl"/>
        </authorList>
    </citation>
    <scope>IDENTIFICATION</scope>
</reference>
<protein>
    <submittedName>
        <fullName evidence="13">G protein-coupled receptor 87</fullName>
    </submittedName>
</protein>
<dbReference type="InterPro" id="IPR000276">
    <property type="entry name" value="GPCR_Rhodpsn"/>
</dbReference>
<keyword evidence="6 11" id="KW-0472">Membrane</keyword>
<dbReference type="InterPro" id="IPR017452">
    <property type="entry name" value="GPCR_Rhodpsn_7TM"/>
</dbReference>
<name>A0A8C4S4N6_ERPCA</name>
<organism evidence="13 14">
    <name type="scientific">Erpetoichthys calabaricus</name>
    <name type="common">Rope fish</name>
    <name type="synonym">Calamoichthys calabaricus</name>
    <dbReference type="NCBI Taxonomy" id="27687"/>
    <lineage>
        <taxon>Eukaryota</taxon>
        <taxon>Metazoa</taxon>
        <taxon>Chordata</taxon>
        <taxon>Craniata</taxon>
        <taxon>Vertebrata</taxon>
        <taxon>Euteleostomi</taxon>
        <taxon>Actinopterygii</taxon>
        <taxon>Polypteriformes</taxon>
        <taxon>Polypteridae</taxon>
        <taxon>Erpetoichthys</taxon>
    </lineage>
</organism>
<feature type="transmembrane region" description="Helical" evidence="11">
    <location>
        <begin position="62"/>
        <end position="83"/>
    </location>
</feature>
<dbReference type="Ensembl" id="ENSECRT00000011551.1">
    <property type="protein sequence ID" value="ENSECRP00000011364.1"/>
    <property type="gene ID" value="ENSECRG00000007577.1"/>
</dbReference>
<dbReference type="PANTHER" id="PTHR24233:SF8">
    <property type="entry name" value="G-PROTEIN COUPLED RECEPTOR 87"/>
    <property type="match status" value="1"/>
</dbReference>
<dbReference type="PANTHER" id="PTHR24233">
    <property type="entry name" value="P2Y PURINOCEPTOR-RELATED G-PROTEIN COUPLED RECEPTOR"/>
    <property type="match status" value="1"/>
</dbReference>
<comment type="subcellular location">
    <subcellularLocation>
        <location evidence="1">Cell membrane</location>
        <topology evidence="1">Multi-pass membrane protein</topology>
    </subcellularLocation>
</comment>
<dbReference type="PROSITE" id="PS50262">
    <property type="entry name" value="G_PROTEIN_RECEP_F1_2"/>
    <property type="match status" value="1"/>
</dbReference>
<reference evidence="13" key="3">
    <citation type="submission" date="2025-09" db="UniProtKB">
        <authorList>
            <consortium name="Ensembl"/>
        </authorList>
    </citation>
    <scope>IDENTIFICATION</scope>
</reference>
<dbReference type="GeneTree" id="ENSGT01110000267255"/>
<evidence type="ECO:0000313" key="13">
    <source>
        <dbReference type="Ensembl" id="ENSECRP00000011364.1"/>
    </source>
</evidence>
<feature type="region of interest" description="Disordered" evidence="10">
    <location>
        <begin position="326"/>
        <end position="346"/>
    </location>
</feature>
<sequence>MSAVLTQIQQTNMVSNSSDQKADKTGPVTTALCILFSIIFITSLILNSMAAWIFFNINKNTTFIFYLKNTVIADLIMTMTFPLKIASAFSPEWLVIKQIECRYSAVIFYINMYVSILFLGLISIDRYMKIVKPFKTSRMNSFHFTRIVSAGVWMSMGLLSFPNMIFTNQSPKENFTECSQLKSDFGKQWHGAVSYINILIFLLVFFVLVGCYLSICRYIRNTEKQFVSNRDMERKSNQNICTVLLVFFICFVPYHMCRIPFTLKQIQNDFDDNKNAILNDAKKITLFISACNVCLDPIIYLLMCKSFKTLLVQKLNLQHCSPFNRGTTRPSRPQVRRFREYSPTGQ</sequence>
<feature type="domain" description="G-protein coupled receptors family 1 profile" evidence="12">
    <location>
        <begin position="46"/>
        <end position="300"/>
    </location>
</feature>
<evidence type="ECO:0000256" key="11">
    <source>
        <dbReference type="SAM" id="Phobius"/>
    </source>
</evidence>
<keyword evidence="14" id="KW-1185">Reference proteome</keyword>
<dbReference type="GO" id="GO:0005886">
    <property type="term" value="C:plasma membrane"/>
    <property type="evidence" value="ECO:0007669"/>
    <property type="project" value="UniProtKB-SubCell"/>
</dbReference>
<feature type="transmembrane region" description="Helical" evidence="11">
    <location>
        <begin position="144"/>
        <end position="166"/>
    </location>
</feature>
<evidence type="ECO:0000256" key="6">
    <source>
        <dbReference type="ARBA" id="ARBA00023136"/>
    </source>
</evidence>
<evidence type="ECO:0000256" key="1">
    <source>
        <dbReference type="ARBA" id="ARBA00004651"/>
    </source>
</evidence>
<feature type="transmembrane region" description="Helical" evidence="11">
    <location>
        <begin position="28"/>
        <end position="55"/>
    </location>
</feature>
<evidence type="ECO:0000256" key="10">
    <source>
        <dbReference type="SAM" id="MobiDB-lite"/>
    </source>
</evidence>
<evidence type="ECO:0000256" key="4">
    <source>
        <dbReference type="ARBA" id="ARBA00022989"/>
    </source>
</evidence>
<dbReference type="PRINTS" id="PR01157">
    <property type="entry name" value="P2YPURNOCPTR"/>
</dbReference>
<keyword evidence="4 11" id="KW-1133">Transmembrane helix</keyword>
<dbReference type="PROSITE" id="PS00237">
    <property type="entry name" value="G_PROTEIN_RECEP_F1_1"/>
    <property type="match status" value="1"/>
</dbReference>
<dbReference type="Pfam" id="PF00001">
    <property type="entry name" value="7tm_1"/>
    <property type="match status" value="1"/>
</dbReference>
<dbReference type="AlphaFoldDB" id="A0A8C4S4N6"/>
<feature type="transmembrane region" description="Helical" evidence="11">
    <location>
        <begin position="192"/>
        <end position="215"/>
    </location>
</feature>
<evidence type="ECO:0000256" key="8">
    <source>
        <dbReference type="ARBA" id="ARBA00023224"/>
    </source>
</evidence>
<feature type="transmembrane region" description="Helical" evidence="11">
    <location>
        <begin position="236"/>
        <end position="256"/>
    </location>
</feature>
<gene>
    <name evidence="13" type="primary">GPR87</name>
</gene>
<evidence type="ECO:0000256" key="2">
    <source>
        <dbReference type="ARBA" id="ARBA00022475"/>
    </source>
</evidence>
<feature type="transmembrane region" description="Helical" evidence="11">
    <location>
        <begin position="103"/>
        <end position="124"/>
    </location>
</feature>
<dbReference type="PRINTS" id="PR00237">
    <property type="entry name" value="GPCRRHODOPSN"/>
</dbReference>
<keyword evidence="2" id="KW-1003">Cell membrane</keyword>
<evidence type="ECO:0000313" key="14">
    <source>
        <dbReference type="Proteomes" id="UP000694620"/>
    </source>
</evidence>
<keyword evidence="3 9" id="KW-0812">Transmembrane</keyword>
<dbReference type="GO" id="GO:0045028">
    <property type="term" value="F:G protein-coupled purinergic nucleotide receptor activity"/>
    <property type="evidence" value="ECO:0007669"/>
    <property type="project" value="TreeGrafter"/>
</dbReference>
<evidence type="ECO:0000256" key="9">
    <source>
        <dbReference type="RuleBase" id="RU000688"/>
    </source>
</evidence>
<keyword evidence="7 9" id="KW-0675">Receptor</keyword>
<keyword evidence="8 9" id="KW-0807">Transducer</keyword>
<accession>A0A8C4S4N6</accession>